<dbReference type="GO" id="GO:0005886">
    <property type="term" value="C:plasma membrane"/>
    <property type="evidence" value="ECO:0007669"/>
    <property type="project" value="UniProtKB-SubCell"/>
</dbReference>
<protein>
    <submittedName>
        <fullName evidence="9">Carbohydrate ABC transporter permease</fullName>
    </submittedName>
</protein>
<evidence type="ECO:0000256" key="3">
    <source>
        <dbReference type="ARBA" id="ARBA00022475"/>
    </source>
</evidence>
<evidence type="ECO:0000256" key="2">
    <source>
        <dbReference type="ARBA" id="ARBA00022448"/>
    </source>
</evidence>
<feature type="transmembrane region" description="Helical" evidence="7">
    <location>
        <begin position="126"/>
        <end position="148"/>
    </location>
</feature>
<keyword evidence="5 7" id="KW-1133">Transmembrane helix</keyword>
<proteinExistence type="inferred from homology"/>
<comment type="caution">
    <text evidence="9">The sequence shown here is derived from an EMBL/GenBank/DDBJ whole genome shotgun (WGS) entry which is preliminary data.</text>
</comment>
<reference evidence="9 10" key="1">
    <citation type="submission" date="2019-01" db="EMBL/GenBank/DDBJ databases">
        <authorList>
            <person name="Chen W.-M."/>
        </authorList>
    </citation>
    <scope>NUCLEOTIDE SEQUENCE [LARGE SCALE GENOMIC DNA]</scope>
    <source>
        <strain evidence="9 10">KYPY4</strain>
    </source>
</reference>
<evidence type="ECO:0000256" key="6">
    <source>
        <dbReference type="ARBA" id="ARBA00023136"/>
    </source>
</evidence>
<keyword evidence="3" id="KW-1003">Cell membrane</keyword>
<evidence type="ECO:0000259" key="8">
    <source>
        <dbReference type="PROSITE" id="PS50928"/>
    </source>
</evidence>
<dbReference type="InterPro" id="IPR000515">
    <property type="entry name" value="MetI-like"/>
</dbReference>
<evidence type="ECO:0000313" key="10">
    <source>
        <dbReference type="Proteomes" id="UP000285575"/>
    </source>
</evidence>
<comment type="similarity">
    <text evidence="7">Belongs to the binding-protein-dependent transport system permease family.</text>
</comment>
<dbReference type="OrthoDB" id="9794684at2"/>
<dbReference type="RefSeq" id="WP_128226996.1">
    <property type="nucleotide sequence ID" value="NZ_SACR01000001.1"/>
</dbReference>
<dbReference type="PROSITE" id="PS50928">
    <property type="entry name" value="ABC_TM1"/>
    <property type="match status" value="1"/>
</dbReference>
<name>A0A437RRG2_9BURK</name>
<dbReference type="EMBL" id="SACR01000001">
    <property type="protein sequence ID" value="RVU49359.1"/>
    <property type="molecule type" value="Genomic_DNA"/>
</dbReference>
<keyword evidence="4 7" id="KW-0812">Transmembrane</keyword>
<dbReference type="Pfam" id="PF00528">
    <property type="entry name" value="BPD_transp_1"/>
    <property type="match status" value="1"/>
</dbReference>
<organism evidence="9 10">
    <name type="scientific">Rubrivivax rivuli</name>
    <dbReference type="NCBI Taxonomy" id="1862385"/>
    <lineage>
        <taxon>Bacteria</taxon>
        <taxon>Pseudomonadati</taxon>
        <taxon>Pseudomonadota</taxon>
        <taxon>Betaproteobacteria</taxon>
        <taxon>Burkholderiales</taxon>
        <taxon>Sphaerotilaceae</taxon>
        <taxon>Rubrivivax</taxon>
    </lineage>
</organism>
<dbReference type="CDD" id="cd06261">
    <property type="entry name" value="TM_PBP2"/>
    <property type="match status" value="1"/>
</dbReference>
<gene>
    <name evidence="9" type="ORF">EOE66_01945</name>
</gene>
<evidence type="ECO:0000256" key="4">
    <source>
        <dbReference type="ARBA" id="ARBA00022692"/>
    </source>
</evidence>
<dbReference type="AlphaFoldDB" id="A0A437RRG2"/>
<feature type="transmembrane region" description="Helical" evidence="7">
    <location>
        <begin position="160"/>
        <end position="179"/>
    </location>
</feature>
<dbReference type="Gene3D" id="1.10.3720.10">
    <property type="entry name" value="MetI-like"/>
    <property type="match status" value="1"/>
</dbReference>
<accession>A0A437RRG2</accession>
<dbReference type="PANTHER" id="PTHR43744:SF12">
    <property type="entry name" value="ABC TRANSPORTER PERMEASE PROTEIN MG189-RELATED"/>
    <property type="match status" value="1"/>
</dbReference>
<dbReference type="InterPro" id="IPR035906">
    <property type="entry name" value="MetI-like_sf"/>
</dbReference>
<dbReference type="SUPFAM" id="SSF161098">
    <property type="entry name" value="MetI-like"/>
    <property type="match status" value="1"/>
</dbReference>
<feature type="transmembrane region" description="Helical" evidence="7">
    <location>
        <begin position="200"/>
        <end position="225"/>
    </location>
</feature>
<evidence type="ECO:0000256" key="5">
    <source>
        <dbReference type="ARBA" id="ARBA00022989"/>
    </source>
</evidence>
<evidence type="ECO:0000256" key="7">
    <source>
        <dbReference type="RuleBase" id="RU363032"/>
    </source>
</evidence>
<comment type="subcellular location">
    <subcellularLocation>
        <location evidence="1 7">Cell membrane</location>
        <topology evidence="1 7">Multi-pass membrane protein</topology>
    </subcellularLocation>
</comment>
<keyword evidence="2 7" id="KW-0813">Transport</keyword>
<keyword evidence="6 7" id="KW-0472">Membrane</keyword>
<keyword evidence="10" id="KW-1185">Reference proteome</keyword>
<sequence>MSAATPRMSPGRMLAWAALAGMLAFTLLPLLVVLKTALVPNATLFEQSATLWPHGATLDNFRRVLGLLSPEEGIALGGSGADVNFGRALMNSVVFTGVIVVMQTFCAAMAAYAFARLRFPGQRVLFGLFIASMMVPGVVTLIPNFVLLKQLGGLNTVAGMVAPFCLMQGFSVFFLRQFFLSIPRDIEEAALMDGASHFYVFWRIALPLSTTALATVAMLIGINMWNEFFWPYLVGRDDSLQVLPVALQTFKTQTPQGQPDWTGLMAAATVALLPTVLLMLAFGRRVVESVQYSGGK</sequence>
<dbReference type="PANTHER" id="PTHR43744">
    <property type="entry name" value="ABC TRANSPORTER PERMEASE PROTEIN MG189-RELATED-RELATED"/>
    <property type="match status" value="1"/>
</dbReference>
<dbReference type="GO" id="GO:0055085">
    <property type="term" value="P:transmembrane transport"/>
    <property type="evidence" value="ECO:0007669"/>
    <property type="project" value="InterPro"/>
</dbReference>
<evidence type="ECO:0000256" key="1">
    <source>
        <dbReference type="ARBA" id="ARBA00004651"/>
    </source>
</evidence>
<feature type="transmembrane region" description="Helical" evidence="7">
    <location>
        <begin position="93"/>
        <end position="114"/>
    </location>
</feature>
<feature type="transmembrane region" description="Helical" evidence="7">
    <location>
        <begin position="261"/>
        <end position="282"/>
    </location>
</feature>
<evidence type="ECO:0000313" key="9">
    <source>
        <dbReference type="EMBL" id="RVU49359.1"/>
    </source>
</evidence>
<feature type="domain" description="ABC transmembrane type-1" evidence="8">
    <location>
        <begin position="89"/>
        <end position="282"/>
    </location>
</feature>
<dbReference type="Proteomes" id="UP000285575">
    <property type="component" value="Unassembled WGS sequence"/>
</dbReference>